<evidence type="ECO:0000313" key="2">
    <source>
        <dbReference type="Proteomes" id="UP000054270"/>
    </source>
</evidence>
<name>A0A0D2NKU1_HYPSF</name>
<accession>A0A0D2NKU1</accession>
<sequence length="113" mass="12846">MLRPMQAFLNHLFFFTNLKFSFSPFCSKSVICLFCSTVIGTSQNSIVLYSTLDSTLLLIVGLLHRHRFLISIFDLCHHAHSFCGMRATTSLQLEAMKASITHWQANKFASRIS</sequence>
<keyword evidence="2" id="KW-1185">Reference proteome</keyword>
<dbReference type="Proteomes" id="UP000054270">
    <property type="component" value="Unassembled WGS sequence"/>
</dbReference>
<reference evidence="2" key="1">
    <citation type="submission" date="2014-04" db="EMBL/GenBank/DDBJ databases">
        <title>Evolutionary Origins and Diversification of the Mycorrhizal Mutualists.</title>
        <authorList>
            <consortium name="DOE Joint Genome Institute"/>
            <consortium name="Mycorrhizal Genomics Consortium"/>
            <person name="Kohler A."/>
            <person name="Kuo A."/>
            <person name="Nagy L.G."/>
            <person name="Floudas D."/>
            <person name="Copeland A."/>
            <person name="Barry K.W."/>
            <person name="Cichocki N."/>
            <person name="Veneault-Fourrey C."/>
            <person name="LaButti K."/>
            <person name="Lindquist E.A."/>
            <person name="Lipzen A."/>
            <person name="Lundell T."/>
            <person name="Morin E."/>
            <person name="Murat C."/>
            <person name="Riley R."/>
            <person name="Ohm R."/>
            <person name="Sun H."/>
            <person name="Tunlid A."/>
            <person name="Henrissat B."/>
            <person name="Grigoriev I.V."/>
            <person name="Hibbett D.S."/>
            <person name="Martin F."/>
        </authorList>
    </citation>
    <scope>NUCLEOTIDE SEQUENCE [LARGE SCALE GENOMIC DNA]</scope>
    <source>
        <strain evidence="2">FD-334 SS-4</strain>
    </source>
</reference>
<protein>
    <submittedName>
        <fullName evidence="1">Uncharacterized protein</fullName>
    </submittedName>
</protein>
<dbReference type="AlphaFoldDB" id="A0A0D2NKU1"/>
<organism evidence="1 2">
    <name type="scientific">Hypholoma sublateritium (strain FD-334 SS-4)</name>
    <dbReference type="NCBI Taxonomy" id="945553"/>
    <lineage>
        <taxon>Eukaryota</taxon>
        <taxon>Fungi</taxon>
        <taxon>Dikarya</taxon>
        <taxon>Basidiomycota</taxon>
        <taxon>Agaricomycotina</taxon>
        <taxon>Agaricomycetes</taxon>
        <taxon>Agaricomycetidae</taxon>
        <taxon>Agaricales</taxon>
        <taxon>Agaricineae</taxon>
        <taxon>Strophariaceae</taxon>
        <taxon>Hypholoma</taxon>
    </lineage>
</organism>
<proteinExistence type="predicted"/>
<dbReference type="EMBL" id="KN817577">
    <property type="protein sequence ID" value="KJA19499.1"/>
    <property type="molecule type" value="Genomic_DNA"/>
</dbReference>
<evidence type="ECO:0000313" key="1">
    <source>
        <dbReference type="EMBL" id="KJA19499.1"/>
    </source>
</evidence>
<gene>
    <name evidence="1" type="ORF">HYPSUDRAFT_891193</name>
</gene>